<dbReference type="PANTHER" id="PTHR38600">
    <property type="entry name" value="TRANSCRIPTIONAL REGULATORY PROTEIN"/>
    <property type="match status" value="1"/>
</dbReference>
<dbReference type="EMBL" id="JACHXW010000022">
    <property type="protein sequence ID" value="MBB3155178.1"/>
    <property type="molecule type" value="Genomic_DNA"/>
</dbReference>
<dbReference type="PROSITE" id="PS50987">
    <property type="entry name" value="HTH_ARSR_2"/>
    <property type="match status" value="1"/>
</dbReference>
<organism evidence="3 4">
    <name type="scientific">Paenibacillus endophyticus</name>
    <dbReference type="NCBI Taxonomy" id="1294268"/>
    <lineage>
        <taxon>Bacteria</taxon>
        <taxon>Bacillati</taxon>
        <taxon>Bacillota</taxon>
        <taxon>Bacilli</taxon>
        <taxon>Bacillales</taxon>
        <taxon>Paenibacillaceae</taxon>
        <taxon>Paenibacillus</taxon>
    </lineage>
</organism>
<dbReference type="SMART" id="SM00418">
    <property type="entry name" value="HTH_ARSR"/>
    <property type="match status" value="1"/>
</dbReference>
<dbReference type="GO" id="GO:0003677">
    <property type="term" value="F:DNA binding"/>
    <property type="evidence" value="ECO:0007669"/>
    <property type="project" value="UniProtKB-KW"/>
</dbReference>
<name>A0A7W5CCH2_9BACL</name>
<dbReference type="PANTHER" id="PTHR38600:SF2">
    <property type="entry name" value="SLL0088 PROTEIN"/>
    <property type="match status" value="1"/>
</dbReference>
<dbReference type="Proteomes" id="UP000518605">
    <property type="component" value="Unassembled WGS sequence"/>
</dbReference>
<dbReference type="CDD" id="cd00090">
    <property type="entry name" value="HTH_ARSR"/>
    <property type="match status" value="1"/>
</dbReference>
<reference evidence="3 4" key="1">
    <citation type="submission" date="2020-08" db="EMBL/GenBank/DDBJ databases">
        <title>Genomic Encyclopedia of Type Strains, Phase III (KMG-III): the genomes of soil and plant-associated and newly described type strains.</title>
        <authorList>
            <person name="Whitman W."/>
        </authorList>
    </citation>
    <scope>NUCLEOTIDE SEQUENCE [LARGE SCALE GENOMIC DNA]</scope>
    <source>
        <strain evidence="3 4">CECT 8234</strain>
    </source>
</reference>
<evidence type="ECO:0000313" key="3">
    <source>
        <dbReference type="EMBL" id="MBB3155178.1"/>
    </source>
</evidence>
<evidence type="ECO:0000256" key="1">
    <source>
        <dbReference type="ARBA" id="ARBA00023125"/>
    </source>
</evidence>
<dbReference type="GO" id="GO:0003700">
    <property type="term" value="F:DNA-binding transcription factor activity"/>
    <property type="evidence" value="ECO:0007669"/>
    <property type="project" value="InterPro"/>
</dbReference>
<keyword evidence="4" id="KW-1185">Reference proteome</keyword>
<keyword evidence="1 3" id="KW-0238">DNA-binding</keyword>
<dbReference type="InterPro" id="IPR001845">
    <property type="entry name" value="HTH_ArsR_DNA-bd_dom"/>
</dbReference>
<dbReference type="PRINTS" id="PR00778">
    <property type="entry name" value="HTHARSR"/>
</dbReference>
<dbReference type="AlphaFoldDB" id="A0A7W5CCH2"/>
<comment type="caution">
    <text evidence="3">The sequence shown here is derived from an EMBL/GenBank/DDBJ whole genome shotgun (WGS) entry which is preliminary data.</text>
</comment>
<dbReference type="NCBIfam" id="NF033788">
    <property type="entry name" value="HTH_metalloreg"/>
    <property type="match status" value="1"/>
</dbReference>
<evidence type="ECO:0000313" key="4">
    <source>
        <dbReference type="Proteomes" id="UP000518605"/>
    </source>
</evidence>
<gene>
    <name evidence="3" type="ORF">FHS16_005286</name>
</gene>
<dbReference type="Pfam" id="PF12840">
    <property type="entry name" value="HTH_20"/>
    <property type="match status" value="1"/>
</dbReference>
<evidence type="ECO:0000259" key="2">
    <source>
        <dbReference type="PROSITE" id="PS50987"/>
    </source>
</evidence>
<accession>A0A7W5CCH2</accession>
<dbReference type="RefSeq" id="WP_183569636.1">
    <property type="nucleotide sequence ID" value="NZ_CBCSLB010000022.1"/>
</dbReference>
<dbReference type="InterPro" id="IPR036390">
    <property type="entry name" value="WH_DNA-bd_sf"/>
</dbReference>
<dbReference type="SUPFAM" id="SSF46785">
    <property type="entry name" value="Winged helix' DNA-binding domain"/>
    <property type="match status" value="1"/>
</dbReference>
<dbReference type="InterPro" id="IPR011991">
    <property type="entry name" value="ArsR-like_HTH"/>
</dbReference>
<feature type="domain" description="HTH arsR-type" evidence="2">
    <location>
        <begin position="1"/>
        <end position="104"/>
    </location>
</feature>
<sequence length="113" mass="13043">MVKQHDDELDAIFHALSDPTRREMVRLMSLQERTVSELAAPFDMSLAAASKHIKVLEHTGLLHRTVAGRTHICSLDRQALASASKWLHVYEQFWNHQFDALERELSKAEKEKH</sequence>
<dbReference type="Gene3D" id="1.10.10.10">
    <property type="entry name" value="Winged helix-like DNA-binding domain superfamily/Winged helix DNA-binding domain"/>
    <property type="match status" value="1"/>
</dbReference>
<dbReference type="InterPro" id="IPR036388">
    <property type="entry name" value="WH-like_DNA-bd_sf"/>
</dbReference>
<protein>
    <submittedName>
        <fullName evidence="3">DNA-binding transcriptional ArsR family regulator</fullName>
    </submittedName>
</protein>
<proteinExistence type="predicted"/>